<dbReference type="RefSeq" id="WP_076560636.1">
    <property type="nucleotide sequence ID" value="NZ_FTOC01000015.1"/>
</dbReference>
<dbReference type="Proteomes" id="UP000187608">
    <property type="component" value="Unassembled WGS sequence"/>
</dbReference>
<sequence>MSSIHIPGHTDKMLDRLLAYLGMDTKKRSVVLRIALAKGINSEQEYTLSYFNDTNGREVPMTAVCPNDLKVYFIQSIKQKHESNIEDSEINKLVRRYLIYGVAIMEDELNELDDLDNYLQFLIEKHQNEFTEVSNRNNINEILGY</sequence>
<evidence type="ECO:0000313" key="1">
    <source>
        <dbReference type="EMBL" id="SIS63295.1"/>
    </source>
</evidence>
<accession>A0A1N7KNX5</accession>
<proteinExistence type="predicted"/>
<dbReference type="EMBL" id="FTOC01000015">
    <property type="protein sequence ID" value="SIS63295.1"/>
    <property type="molecule type" value="Genomic_DNA"/>
</dbReference>
<dbReference type="AlphaFoldDB" id="A0A1N7KNX5"/>
<dbReference type="OrthoDB" id="2874112at2"/>
<gene>
    <name evidence="1" type="ORF">SAMN05421687_1157</name>
</gene>
<reference evidence="2" key="1">
    <citation type="submission" date="2017-01" db="EMBL/GenBank/DDBJ databases">
        <authorList>
            <person name="Varghese N."/>
            <person name="Submissions S."/>
        </authorList>
    </citation>
    <scope>NUCLEOTIDE SEQUENCE [LARGE SCALE GENOMIC DNA]</scope>
    <source>
        <strain evidence="2">DSM 23127</strain>
    </source>
</reference>
<dbReference type="STRING" id="570947.SAMN05421687_1157"/>
<keyword evidence="2" id="KW-1185">Reference proteome</keyword>
<evidence type="ECO:0000313" key="2">
    <source>
        <dbReference type="Proteomes" id="UP000187608"/>
    </source>
</evidence>
<name>A0A1N7KNX5_9BACI</name>
<protein>
    <submittedName>
        <fullName evidence="1">Uncharacterized protein</fullName>
    </submittedName>
</protein>
<organism evidence="1 2">
    <name type="scientific">Salimicrobium flavidum</name>
    <dbReference type="NCBI Taxonomy" id="570947"/>
    <lineage>
        <taxon>Bacteria</taxon>
        <taxon>Bacillati</taxon>
        <taxon>Bacillota</taxon>
        <taxon>Bacilli</taxon>
        <taxon>Bacillales</taxon>
        <taxon>Bacillaceae</taxon>
        <taxon>Salimicrobium</taxon>
    </lineage>
</organism>